<evidence type="ECO:0000313" key="1">
    <source>
        <dbReference type="EMBL" id="CAB4901756.1"/>
    </source>
</evidence>
<dbReference type="EMBL" id="CAFBMQ010000026">
    <property type="protein sequence ID" value="CAB4901756.1"/>
    <property type="molecule type" value="Genomic_DNA"/>
</dbReference>
<dbReference type="InterPro" id="IPR036116">
    <property type="entry name" value="FN3_sf"/>
</dbReference>
<proteinExistence type="predicted"/>
<gene>
    <name evidence="1" type="ORF">UFOPK3609_00320</name>
</gene>
<dbReference type="SUPFAM" id="SSF49265">
    <property type="entry name" value="Fibronectin type III"/>
    <property type="match status" value="1"/>
</dbReference>
<sequence length="142" mass="14228">MSTAGLRRWALVLGVVATVVTGAPGAASARFTASALAPVSVGTATIAPPTGTSTAGSTSCNLLTTGYTVRVAWTASTTARVTGYRVTETVNGTARPVVPVSGTSTSRVATKALLTTATHSFSVVAVTDYGWLSVPGTVTYTC</sequence>
<dbReference type="AlphaFoldDB" id="A0A6J7G3F4"/>
<dbReference type="Gene3D" id="2.60.40.10">
    <property type="entry name" value="Immunoglobulins"/>
    <property type="match status" value="1"/>
</dbReference>
<organism evidence="1">
    <name type="scientific">freshwater metagenome</name>
    <dbReference type="NCBI Taxonomy" id="449393"/>
    <lineage>
        <taxon>unclassified sequences</taxon>
        <taxon>metagenomes</taxon>
        <taxon>ecological metagenomes</taxon>
    </lineage>
</organism>
<protein>
    <submittedName>
        <fullName evidence="1">Unannotated protein</fullName>
    </submittedName>
</protein>
<dbReference type="InterPro" id="IPR013783">
    <property type="entry name" value="Ig-like_fold"/>
</dbReference>
<reference evidence="1" key="1">
    <citation type="submission" date="2020-05" db="EMBL/GenBank/DDBJ databases">
        <authorList>
            <person name="Chiriac C."/>
            <person name="Salcher M."/>
            <person name="Ghai R."/>
            <person name="Kavagutti S V."/>
        </authorList>
    </citation>
    <scope>NUCLEOTIDE SEQUENCE</scope>
</reference>
<name>A0A6J7G3F4_9ZZZZ</name>
<accession>A0A6J7G3F4</accession>